<evidence type="ECO:0000256" key="1">
    <source>
        <dbReference type="SAM" id="MobiDB-lite"/>
    </source>
</evidence>
<keyword evidence="3" id="KW-1185">Reference proteome</keyword>
<dbReference type="EMBL" id="BAAANS010000018">
    <property type="protein sequence ID" value="GAA2099158.1"/>
    <property type="molecule type" value="Genomic_DNA"/>
</dbReference>
<proteinExistence type="predicted"/>
<accession>A0ABN2WW20</accession>
<dbReference type="RefSeq" id="WP_344552645.1">
    <property type="nucleotide sequence ID" value="NZ_BAAANS010000018.1"/>
</dbReference>
<comment type="caution">
    <text evidence="2">The sequence shown here is derived from an EMBL/GenBank/DDBJ whole genome shotgun (WGS) entry which is preliminary data.</text>
</comment>
<reference evidence="2 3" key="1">
    <citation type="journal article" date="2019" name="Int. J. Syst. Evol. Microbiol.">
        <title>The Global Catalogue of Microorganisms (GCM) 10K type strain sequencing project: providing services to taxonomists for standard genome sequencing and annotation.</title>
        <authorList>
            <consortium name="The Broad Institute Genomics Platform"/>
            <consortium name="The Broad Institute Genome Sequencing Center for Infectious Disease"/>
            <person name="Wu L."/>
            <person name="Ma J."/>
        </authorList>
    </citation>
    <scope>NUCLEOTIDE SEQUENCE [LARGE SCALE GENOMIC DNA]</scope>
    <source>
        <strain evidence="2 3">JCM 14559</strain>
    </source>
</reference>
<protein>
    <recommendedName>
        <fullName evidence="4">Htaa protein</fullName>
    </recommendedName>
</protein>
<organism evidence="2 3">
    <name type="scientific">Kitasatospora saccharophila</name>
    <dbReference type="NCBI Taxonomy" id="407973"/>
    <lineage>
        <taxon>Bacteria</taxon>
        <taxon>Bacillati</taxon>
        <taxon>Actinomycetota</taxon>
        <taxon>Actinomycetes</taxon>
        <taxon>Kitasatosporales</taxon>
        <taxon>Streptomycetaceae</taxon>
        <taxon>Kitasatospora</taxon>
    </lineage>
</organism>
<evidence type="ECO:0000313" key="2">
    <source>
        <dbReference type="EMBL" id="GAA2099158.1"/>
    </source>
</evidence>
<feature type="compositionally biased region" description="Low complexity" evidence="1">
    <location>
        <begin position="45"/>
        <end position="56"/>
    </location>
</feature>
<evidence type="ECO:0008006" key="4">
    <source>
        <dbReference type="Google" id="ProtNLM"/>
    </source>
</evidence>
<evidence type="ECO:0000313" key="3">
    <source>
        <dbReference type="Proteomes" id="UP001500897"/>
    </source>
</evidence>
<feature type="region of interest" description="Disordered" evidence="1">
    <location>
        <begin position="24"/>
        <end position="84"/>
    </location>
</feature>
<dbReference type="Proteomes" id="UP001500897">
    <property type="component" value="Unassembled WGS sequence"/>
</dbReference>
<gene>
    <name evidence="2" type="ORF">GCM10009759_30760</name>
</gene>
<sequence length="158" mass="15447">MNATSTGRAGPAGAGVLPALLLAARGSGGSGSSSAADHGSHDDGTSSSTVLGSDSTDSGDDSASSDDGVSTFDPASATGTPLQGRYTVDGALSTFSGTRTTQLAAGSGALTIEGSTDLEERTLQFSWASSTGMAARVDGQNFAQATSSLWNATGRTGF</sequence>
<name>A0ABN2WW20_9ACTN</name>